<protein>
    <recommendedName>
        <fullName evidence="5">DUF2092 domain-containing protein</fullName>
    </recommendedName>
</protein>
<evidence type="ECO:0000256" key="2">
    <source>
        <dbReference type="SAM" id="Phobius"/>
    </source>
</evidence>
<keyword evidence="2" id="KW-0812">Transmembrane</keyword>
<feature type="region of interest" description="Disordered" evidence="1">
    <location>
        <begin position="243"/>
        <end position="312"/>
    </location>
</feature>
<proteinExistence type="predicted"/>
<reference evidence="4" key="1">
    <citation type="journal article" date="2019" name="Int. J. Syst. Evol. Microbiol.">
        <title>The Global Catalogue of Microorganisms (GCM) 10K type strain sequencing project: providing services to taxonomists for standard genome sequencing and annotation.</title>
        <authorList>
            <consortium name="The Broad Institute Genomics Platform"/>
            <consortium name="The Broad Institute Genome Sequencing Center for Infectious Disease"/>
            <person name="Wu L."/>
            <person name="Ma J."/>
        </authorList>
    </citation>
    <scope>NUCLEOTIDE SEQUENCE [LARGE SCALE GENOMIC DNA]</scope>
    <source>
        <strain evidence="4">CGMCC 4.7132</strain>
    </source>
</reference>
<evidence type="ECO:0000256" key="1">
    <source>
        <dbReference type="SAM" id="MobiDB-lite"/>
    </source>
</evidence>
<evidence type="ECO:0000313" key="4">
    <source>
        <dbReference type="Proteomes" id="UP001596004"/>
    </source>
</evidence>
<feature type="compositionally biased region" description="Basic and acidic residues" evidence="1">
    <location>
        <begin position="259"/>
        <end position="268"/>
    </location>
</feature>
<keyword evidence="4" id="KW-1185">Reference proteome</keyword>
<keyword evidence="2" id="KW-1133">Transmembrane helix</keyword>
<dbReference type="EMBL" id="JBHSFP010000003">
    <property type="protein sequence ID" value="MFC4530409.1"/>
    <property type="molecule type" value="Genomic_DNA"/>
</dbReference>
<feature type="compositionally biased region" description="Basic and acidic residues" evidence="1">
    <location>
        <begin position="302"/>
        <end position="312"/>
    </location>
</feature>
<dbReference type="Proteomes" id="UP001596004">
    <property type="component" value="Unassembled WGS sequence"/>
</dbReference>
<organism evidence="3 4">
    <name type="scientific">Sphaerisporangium dianthi</name>
    <dbReference type="NCBI Taxonomy" id="1436120"/>
    <lineage>
        <taxon>Bacteria</taxon>
        <taxon>Bacillati</taxon>
        <taxon>Actinomycetota</taxon>
        <taxon>Actinomycetes</taxon>
        <taxon>Streptosporangiales</taxon>
        <taxon>Streptosporangiaceae</taxon>
        <taxon>Sphaerisporangium</taxon>
    </lineage>
</organism>
<feature type="transmembrane region" description="Helical" evidence="2">
    <location>
        <begin position="36"/>
        <end position="58"/>
    </location>
</feature>
<comment type="caution">
    <text evidence="3">The sequence shown here is derived from an EMBL/GenBank/DDBJ whole genome shotgun (WGS) entry which is preliminary data.</text>
</comment>
<gene>
    <name evidence="3" type="ORF">ACFO60_06520</name>
</gene>
<sequence length="312" mass="32775">MNENELRTLLVRATEDRPAGIDLMPRVTRRPERTRSLVPVITTVGVVAAAGATVLVLLPGSQPSAQAQVAAAVENTTGESYRIHVDAGVRTFDGAFDPVQRVGTITGHGGGTDTLFIGDLMYIREQGAAKWTAYPRSQAVVKDAPAAIALVKLAPQDPQAALQKLRSATDVREGGPASGAGWTGQRFTFSLKDENWPGTHGSKAEPLDVTGAVDVDDQGRVRRLEVTFSDDGQRDVLNFGDFGTPVTVTAPPADQVQQKPDDTQDKKPIGKPGDANGKPGRDPGGKPEPSGKPGDPGGKPGDPSEKPAVENP</sequence>
<evidence type="ECO:0008006" key="5">
    <source>
        <dbReference type="Google" id="ProtNLM"/>
    </source>
</evidence>
<evidence type="ECO:0000313" key="3">
    <source>
        <dbReference type="EMBL" id="MFC4530409.1"/>
    </source>
</evidence>
<name>A0ABV9CBG0_9ACTN</name>
<dbReference type="Gene3D" id="2.50.20.20">
    <property type="match status" value="1"/>
</dbReference>
<dbReference type="RefSeq" id="WP_380838223.1">
    <property type="nucleotide sequence ID" value="NZ_JBHSFP010000003.1"/>
</dbReference>
<keyword evidence="2" id="KW-0472">Membrane</keyword>
<accession>A0ABV9CBG0</accession>